<protein>
    <submittedName>
        <fullName evidence="2">Uncharacterized protein</fullName>
    </submittedName>
</protein>
<accession>A0A437M9P3</accession>
<evidence type="ECO:0000313" key="2">
    <source>
        <dbReference type="EMBL" id="RVT94307.1"/>
    </source>
</evidence>
<proteinExistence type="predicted"/>
<keyword evidence="3" id="KW-1185">Reference proteome</keyword>
<dbReference type="Proteomes" id="UP000282971">
    <property type="component" value="Unassembled WGS sequence"/>
</dbReference>
<dbReference type="AlphaFoldDB" id="A0A437M9P3"/>
<evidence type="ECO:0000256" key="1">
    <source>
        <dbReference type="SAM" id="SignalP"/>
    </source>
</evidence>
<sequence length="68" mass="7198">MKTIVMLTALAFATTGIAAHAQDAAPAAPALPTCSKTVTDKCVNRTATVHHRKVIKKTTKITKTHKEG</sequence>
<evidence type="ECO:0000313" key="3">
    <source>
        <dbReference type="Proteomes" id="UP000282971"/>
    </source>
</evidence>
<feature type="signal peptide" evidence="1">
    <location>
        <begin position="1"/>
        <end position="21"/>
    </location>
</feature>
<dbReference type="EMBL" id="SACN01000001">
    <property type="protein sequence ID" value="RVT94307.1"/>
    <property type="molecule type" value="Genomic_DNA"/>
</dbReference>
<dbReference type="RefSeq" id="WP_127743670.1">
    <property type="nucleotide sequence ID" value="NZ_SACN01000001.1"/>
</dbReference>
<gene>
    <name evidence="2" type="ORF">EOD43_10800</name>
</gene>
<organism evidence="2 3">
    <name type="scientific">Sphingomonas crocodyli</name>
    <dbReference type="NCBI Taxonomy" id="1979270"/>
    <lineage>
        <taxon>Bacteria</taxon>
        <taxon>Pseudomonadati</taxon>
        <taxon>Pseudomonadota</taxon>
        <taxon>Alphaproteobacteria</taxon>
        <taxon>Sphingomonadales</taxon>
        <taxon>Sphingomonadaceae</taxon>
        <taxon>Sphingomonas</taxon>
    </lineage>
</organism>
<reference evidence="2 3" key="1">
    <citation type="submission" date="2019-01" db="EMBL/GenBank/DDBJ databases">
        <authorList>
            <person name="Chen W.-M."/>
        </authorList>
    </citation>
    <scope>NUCLEOTIDE SEQUENCE [LARGE SCALE GENOMIC DNA]</scope>
    <source>
        <strain evidence="2 3">CCP-7</strain>
    </source>
</reference>
<name>A0A437M9P3_9SPHN</name>
<keyword evidence="1" id="KW-0732">Signal</keyword>
<feature type="chain" id="PRO_5019280324" evidence="1">
    <location>
        <begin position="22"/>
        <end position="68"/>
    </location>
</feature>
<comment type="caution">
    <text evidence="2">The sequence shown here is derived from an EMBL/GenBank/DDBJ whole genome shotgun (WGS) entry which is preliminary data.</text>
</comment>